<dbReference type="OrthoDB" id="37537at2759"/>
<protein>
    <recommendedName>
        <fullName evidence="2">NADP-dependent oxidoreductase domain-containing protein</fullName>
    </recommendedName>
</protein>
<dbReference type="GO" id="GO:0005737">
    <property type="term" value="C:cytoplasm"/>
    <property type="evidence" value="ECO:0007669"/>
    <property type="project" value="TreeGrafter"/>
</dbReference>
<dbReference type="PRINTS" id="PR00069">
    <property type="entry name" value="ALDKETRDTASE"/>
</dbReference>
<reference evidence="3" key="1">
    <citation type="submission" date="2021-02" db="EMBL/GenBank/DDBJ databases">
        <title>Genome sequence Cadophora malorum strain M34.</title>
        <authorList>
            <person name="Stefanovic E."/>
            <person name="Vu D."/>
            <person name="Scully C."/>
            <person name="Dijksterhuis J."/>
            <person name="Roader J."/>
            <person name="Houbraken J."/>
        </authorList>
    </citation>
    <scope>NUCLEOTIDE SEQUENCE</scope>
    <source>
        <strain evidence="3">M34</strain>
    </source>
</reference>
<organism evidence="3 4">
    <name type="scientific">Cadophora malorum</name>
    <dbReference type="NCBI Taxonomy" id="108018"/>
    <lineage>
        <taxon>Eukaryota</taxon>
        <taxon>Fungi</taxon>
        <taxon>Dikarya</taxon>
        <taxon>Ascomycota</taxon>
        <taxon>Pezizomycotina</taxon>
        <taxon>Leotiomycetes</taxon>
        <taxon>Helotiales</taxon>
        <taxon>Ploettnerulaceae</taxon>
        <taxon>Cadophora</taxon>
    </lineage>
</organism>
<dbReference type="SUPFAM" id="SSF51430">
    <property type="entry name" value="NAD(P)-linked oxidoreductase"/>
    <property type="match status" value="1"/>
</dbReference>
<dbReference type="InterPro" id="IPR023210">
    <property type="entry name" value="NADP_OxRdtase_dom"/>
</dbReference>
<dbReference type="PANTHER" id="PTHR43625:SF40">
    <property type="entry name" value="ALDO-KETO REDUCTASE YAKC [NADP(+)]"/>
    <property type="match status" value="1"/>
</dbReference>
<dbReference type="PANTHER" id="PTHR43625">
    <property type="entry name" value="AFLATOXIN B1 ALDEHYDE REDUCTASE"/>
    <property type="match status" value="1"/>
</dbReference>
<accession>A0A8H7TEZ6</accession>
<dbReference type="AlphaFoldDB" id="A0A8H7TEZ6"/>
<evidence type="ECO:0000313" key="3">
    <source>
        <dbReference type="EMBL" id="KAG4418569.1"/>
    </source>
</evidence>
<keyword evidence="4" id="KW-1185">Reference proteome</keyword>
<dbReference type="Pfam" id="PF00248">
    <property type="entry name" value="Aldo_ket_red"/>
    <property type="match status" value="1"/>
</dbReference>
<sequence length="342" mass="37380">MSTKLVSLGKNGPLVPQLGFGTMGLTYAVYGQVASDEERFAVLDRAHELGARNWDSSDLYGDGEELIGKWFKRTGKRNEIFLATKFGFIKGAPGFQVDSSAEFCKKACAESLRLLDIDCIDLYYMHHADTKIPIEQTMRALAELQKEGKIKHIGLSAISSATLRRAVNIAPVAAVQTDYSVFSREIENSSGTDLLATCRELGVTVVAAMPLGRGLLTSTFAAGELAGVQDMRTKAMPRFTEDNQNANVKLVTKFKGFADKKGCTVAQLAIAWLLKQGDDIIPIPGTKRIKYLEENWASQKVQLTDEDEKEIRSFVEGEALAGAAVPPGMADDLMFRNTVEEA</sequence>
<gene>
    <name evidence="3" type="ORF">IFR04_008280</name>
</gene>
<evidence type="ECO:0000313" key="4">
    <source>
        <dbReference type="Proteomes" id="UP000664132"/>
    </source>
</evidence>
<dbReference type="EMBL" id="JAFJYH010000125">
    <property type="protein sequence ID" value="KAG4418569.1"/>
    <property type="molecule type" value="Genomic_DNA"/>
</dbReference>
<evidence type="ECO:0000256" key="1">
    <source>
        <dbReference type="ARBA" id="ARBA00023002"/>
    </source>
</evidence>
<feature type="domain" description="NADP-dependent oxidoreductase" evidence="2">
    <location>
        <begin position="18"/>
        <end position="315"/>
    </location>
</feature>
<name>A0A8H7TEZ6_9HELO</name>
<comment type="caution">
    <text evidence="3">The sequence shown here is derived from an EMBL/GenBank/DDBJ whole genome shotgun (WGS) entry which is preliminary data.</text>
</comment>
<dbReference type="Gene3D" id="3.20.20.100">
    <property type="entry name" value="NADP-dependent oxidoreductase domain"/>
    <property type="match status" value="1"/>
</dbReference>
<dbReference type="Proteomes" id="UP000664132">
    <property type="component" value="Unassembled WGS sequence"/>
</dbReference>
<dbReference type="InterPro" id="IPR050791">
    <property type="entry name" value="Aldo-Keto_reductase"/>
</dbReference>
<proteinExistence type="predicted"/>
<keyword evidence="1" id="KW-0560">Oxidoreductase</keyword>
<dbReference type="InterPro" id="IPR036812">
    <property type="entry name" value="NAD(P)_OxRdtase_dom_sf"/>
</dbReference>
<dbReference type="InterPro" id="IPR020471">
    <property type="entry name" value="AKR"/>
</dbReference>
<dbReference type="GO" id="GO:0016491">
    <property type="term" value="F:oxidoreductase activity"/>
    <property type="evidence" value="ECO:0007669"/>
    <property type="project" value="UniProtKB-KW"/>
</dbReference>
<evidence type="ECO:0000259" key="2">
    <source>
        <dbReference type="Pfam" id="PF00248"/>
    </source>
</evidence>